<dbReference type="eggNOG" id="ENOG502QU97">
    <property type="taxonomic scope" value="Eukaryota"/>
</dbReference>
<dbReference type="OMA" id="QWWISTA"/>
<dbReference type="PANTHER" id="PTHR33623:SF4">
    <property type="entry name" value="DUF4378 DOMAIN-CONTAINING PROTEIN"/>
    <property type="match status" value="1"/>
</dbReference>
<name>B9RC17_RICCO</name>
<dbReference type="EMBL" id="EQ973774">
    <property type="protein sequence ID" value="EEF51088.1"/>
    <property type="molecule type" value="Genomic_DNA"/>
</dbReference>
<dbReference type="AlphaFoldDB" id="B9RC17"/>
<accession>B9RC17</accession>
<dbReference type="PANTHER" id="PTHR33623">
    <property type="entry name" value="OS04G0572500 PROTEIN"/>
    <property type="match status" value="1"/>
</dbReference>
<reference evidence="2" key="1">
    <citation type="journal article" date="2010" name="Nat. Biotechnol.">
        <title>Draft genome sequence of the oilseed species Ricinus communis.</title>
        <authorList>
            <person name="Chan A.P."/>
            <person name="Crabtree J."/>
            <person name="Zhao Q."/>
            <person name="Lorenzi H."/>
            <person name="Orvis J."/>
            <person name="Puiu D."/>
            <person name="Melake-Berhan A."/>
            <person name="Jones K.M."/>
            <person name="Redman J."/>
            <person name="Chen G."/>
            <person name="Cahoon E.B."/>
            <person name="Gedil M."/>
            <person name="Stanke M."/>
            <person name="Haas B.J."/>
            <person name="Wortman J.R."/>
            <person name="Fraser-Liggett C.M."/>
            <person name="Ravel J."/>
            <person name="Rabinowicz P.D."/>
        </authorList>
    </citation>
    <scope>NUCLEOTIDE SEQUENCE [LARGE SCALE GENOMIC DNA]</scope>
    <source>
        <strain evidence="2">cv. Hale</strain>
    </source>
</reference>
<dbReference type="InParanoid" id="B9RC17"/>
<dbReference type="KEGG" id="rcu:8265402"/>
<sequence length="447" mass="50834">MASMISSSNRKPFVFEKRPLMMLKDYLQDDFSSCSSNGFKSFPRRQCCTTVRFLLEIDLNSNSKPRQQHFRRSKSSKSASSTFSALHKAVINAVKLLPFPSSNSKSSSPSASKFLPRSFSRKLFKKSFWRKVEPKERGGGGQITRSRLFHEFLIEGDNTKSNINHDANQQHLTSSSGNCNSNSWSENEFSGNSKSYCSRNTAVRESAKDSPIKKLVSDGVGVPVAKEWANEEDKEQFSPVSVLDCPFQDEAEEEDNGCPFQRRLDHVEGAKQKLLAKIRSFESLAQLNPVNLEKQIELAGCEDDESIKSTIQTRSLSIDVKEERAQELLELVKTTLPSSNSLISNAESVLLDFFREKILENNASSSMVKGSKEFKQELEAIQDWLNGNPQEMFLGWEVKESRHIYVKEMEKSRKWRNLSEEKEELILEFELEIFTSLVNEALFDLLS</sequence>
<evidence type="ECO:0008006" key="3">
    <source>
        <dbReference type="Google" id="ProtNLM"/>
    </source>
</evidence>
<organism evidence="1 2">
    <name type="scientific">Ricinus communis</name>
    <name type="common">Castor bean</name>
    <dbReference type="NCBI Taxonomy" id="3988"/>
    <lineage>
        <taxon>Eukaryota</taxon>
        <taxon>Viridiplantae</taxon>
        <taxon>Streptophyta</taxon>
        <taxon>Embryophyta</taxon>
        <taxon>Tracheophyta</taxon>
        <taxon>Spermatophyta</taxon>
        <taxon>Magnoliopsida</taxon>
        <taxon>eudicotyledons</taxon>
        <taxon>Gunneridae</taxon>
        <taxon>Pentapetalae</taxon>
        <taxon>rosids</taxon>
        <taxon>fabids</taxon>
        <taxon>Malpighiales</taxon>
        <taxon>Euphorbiaceae</taxon>
        <taxon>Acalyphoideae</taxon>
        <taxon>Acalypheae</taxon>
        <taxon>Ricinus</taxon>
    </lineage>
</organism>
<proteinExistence type="predicted"/>
<dbReference type="Proteomes" id="UP000008311">
    <property type="component" value="Unassembled WGS sequence"/>
</dbReference>
<evidence type="ECO:0000313" key="1">
    <source>
        <dbReference type="EMBL" id="EEF51088.1"/>
    </source>
</evidence>
<dbReference type="OrthoDB" id="668456at2759"/>
<protein>
    <recommendedName>
        <fullName evidence="3">DUF4378 domain-containing protein</fullName>
    </recommendedName>
</protein>
<gene>
    <name evidence="1" type="ORF">RCOM_1683550</name>
</gene>
<dbReference type="FunCoup" id="B9RC17">
    <property type="interactions" value="14"/>
</dbReference>
<evidence type="ECO:0000313" key="2">
    <source>
        <dbReference type="Proteomes" id="UP000008311"/>
    </source>
</evidence>
<dbReference type="STRING" id="3988.B9RC17"/>
<keyword evidence="2" id="KW-1185">Reference proteome</keyword>